<keyword evidence="2" id="KW-0378">Hydrolase</keyword>
<evidence type="ECO:0000313" key="2">
    <source>
        <dbReference type="EMBL" id="ABB28559.1"/>
    </source>
</evidence>
<gene>
    <name evidence="2" type="ordered locus">Cag_1299</name>
</gene>
<dbReference type="InterPro" id="IPR000073">
    <property type="entry name" value="AB_hydrolase_1"/>
</dbReference>
<dbReference type="AlphaFoldDB" id="Q3AR16"/>
<dbReference type="STRING" id="340177.Cag_1299"/>
<organism evidence="2">
    <name type="scientific">Chlorobium chlorochromatii (strain CaD3)</name>
    <dbReference type="NCBI Taxonomy" id="340177"/>
    <lineage>
        <taxon>Bacteria</taxon>
        <taxon>Pseudomonadati</taxon>
        <taxon>Chlorobiota</taxon>
        <taxon>Chlorobiia</taxon>
        <taxon>Chlorobiales</taxon>
        <taxon>Chlorobiaceae</taxon>
        <taxon>Chlorobium/Pelodictyon group</taxon>
        <taxon>Chlorobium</taxon>
    </lineage>
</organism>
<dbReference type="OrthoDB" id="9799612at2"/>
<dbReference type="PRINTS" id="PR00111">
    <property type="entry name" value="ABHYDROLASE"/>
</dbReference>
<dbReference type="MEROPS" id="S33.A75"/>
<dbReference type="Pfam" id="PF00561">
    <property type="entry name" value="Abhydrolase_1"/>
    <property type="match status" value="1"/>
</dbReference>
<keyword evidence="2" id="KW-0808">Transferase</keyword>
<dbReference type="PANTHER" id="PTHR46438:SF2">
    <property type="entry name" value="ALPHA_BETA-HYDROLASES SUPERFAMILY PROTEIN"/>
    <property type="match status" value="1"/>
</dbReference>
<dbReference type="KEGG" id="cch:Cag_1299"/>
<feature type="domain" description="AB hydrolase-1" evidence="1">
    <location>
        <begin position="33"/>
        <end position="270"/>
    </location>
</feature>
<dbReference type="GO" id="GO:0018786">
    <property type="term" value="F:haloalkane dehalogenase activity"/>
    <property type="evidence" value="ECO:0007669"/>
    <property type="project" value="UniProtKB-EC"/>
</dbReference>
<dbReference type="ESTHER" id="chlch-q3ar16">
    <property type="family name" value="AlphaBeta_hydrolase"/>
</dbReference>
<dbReference type="EC" id="3.8.1.5" evidence="2"/>
<protein>
    <submittedName>
        <fullName evidence="2">Dihydrolipoamide acetyltransferase, putative</fullName>
        <ecNumber evidence="2">3.8.1.5</ecNumber>
    </submittedName>
</protein>
<dbReference type="EMBL" id="CP000108">
    <property type="protein sequence ID" value="ABB28559.1"/>
    <property type="molecule type" value="Genomic_DNA"/>
</dbReference>
<dbReference type="PANTHER" id="PTHR46438">
    <property type="entry name" value="ALPHA/BETA-HYDROLASES SUPERFAMILY PROTEIN"/>
    <property type="match status" value="1"/>
</dbReference>
<dbReference type="eggNOG" id="COG2267">
    <property type="taxonomic scope" value="Bacteria"/>
</dbReference>
<evidence type="ECO:0000259" key="1">
    <source>
        <dbReference type="Pfam" id="PF00561"/>
    </source>
</evidence>
<dbReference type="SUPFAM" id="SSF53474">
    <property type="entry name" value="alpha/beta-Hydrolases"/>
    <property type="match status" value="1"/>
</dbReference>
<accession>Q3AR16</accession>
<reference evidence="2" key="1">
    <citation type="submission" date="2005-08" db="EMBL/GenBank/DDBJ databases">
        <title>Complete sequence of Chlorobium chlorochromatii CaD3.</title>
        <authorList>
            <person name="Copeland A."/>
            <person name="Lucas S."/>
            <person name="Lapidus A."/>
            <person name="Barry K."/>
            <person name="Detter J.C."/>
            <person name="Glavina T."/>
            <person name="Hammon N."/>
            <person name="Israni S."/>
            <person name="Pitluck S."/>
            <person name="Bryant D."/>
            <person name="Schmutz J."/>
            <person name="Larimer F."/>
            <person name="Land M."/>
            <person name="Kyrpides N."/>
            <person name="Ivanova N."/>
            <person name="Richardson P."/>
        </authorList>
    </citation>
    <scope>NUCLEOTIDE SEQUENCE [LARGE SCALE GENOMIC DNA]</scope>
    <source>
        <strain evidence="2">CaD3</strain>
    </source>
</reference>
<dbReference type="Gene3D" id="3.40.50.1820">
    <property type="entry name" value="alpha/beta hydrolase"/>
    <property type="match status" value="1"/>
</dbReference>
<dbReference type="HOGENOM" id="CLU_020336_13_4_10"/>
<name>Q3AR16_CHLCH</name>
<dbReference type="GO" id="GO:0016740">
    <property type="term" value="F:transferase activity"/>
    <property type="evidence" value="ECO:0007669"/>
    <property type="project" value="UniProtKB-KW"/>
</dbReference>
<proteinExistence type="predicted"/>
<sequence length="288" mass="32552">MAKDHYFTWQLSAEISAKIRYQEYGHEHHGKTPILFLHGYGAMLEHWDLNIPHFAEQHKMYAMDLIGFGKSQKPNVRYSLELFAQQIQTFLLYKKLESVIIVGHSMGAASSLYFAHHQPEPIKALVMANPSGLFADTMDGVASMFFGLVASPVIGDVLFTAFANPMGVSQSLTPTYYNQNKVDDKLIRQFTQPLHDVGAQYSYMSPSKRPLDFRLDHLPKPCNYQGPAYLVWGADDMALPPQKIIPEFQQLIPHAGAFIIPKAAHCIHHDAHEAFNQRLAFILQELEG</sequence>
<dbReference type="InterPro" id="IPR029058">
    <property type="entry name" value="AB_hydrolase_fold"/>
</dbReference>